<evidence type="ECO:0000256" key="1">
    <source>
        <dbReference type="SAM" id="MobiDB-lite"/>
    </source>
</evidence>
<accession>A0ABP0AUJ8</accession>
<feature type="compositionally biased region" description="Low complexity" evidence="1">
    <location>
        <begin position="268"/>
        <end position="284"/>
    </location>
</feature>
<feature type="region of interest" description="Disordered" evidence="1">
    <location>
        <begin position="266"/>
        <end position="298"/>
    </location>
</feature>
<keyword evidence="3" id="KW-1185">Reference proteome</keyword>
<evidence type="ECO:0000313" key="2">
    <source>
        <dbReference type="EMBL" id="CAK7210934.1"/>
    </source>
</evidence>
<organism evidence="2 3">
    <name type="scientific">Sporothrix curviconia</name>
    <dbReference type="NCBI Taxonomy" id="1260050"/>
    <lineage>
        <taxon>Eukaryota</taxon>
        <taxon>Fungi</taxon>
        <taxon>Dikarya</taxon>
        <taxon>Ascomycota</taxon>
        <taxon>Pezizomycotina</taxon>
        <taxon>Sordariomycetes</taxon>
        <taxon>Sordariomycetidae</taxon>
        <taxon>Ophiostomatales</taxon>
        <taxon>Ophiostomataceae</taxon>
        <taxon>Sporothrix</taxon>
    </lineage>
</organism>
<reference evidence="2 3" key="1">
    <citation type="submission" date="2024-01" db="EMBL/GenBank/DDBJ databases">
        <authorList>
            <person name="Allen C."/>
            <person name="Tagirdzhanova G."/>
        </authorList>
    </citation>
    <scope>NUCLEOTIDE SEQUENCE [LARGE SCALE GENOMIC DNA]</scope>
</reference>
<name>A0ABP0AUJ8_9PEZI</name>
<protein>
    <submittedName>
        <fullName evidence="2">Uncharacterized protein</fullName>
    </submittedName>
</protein>
<dbReference type="Proteomes" id="UP001642405">
    <property type="component" value="Unassembled WGS sequence"/>
</dbReference>
<proteinExistence type="predicted"/>
<dbReference type="EMBL" id="CAWUHB010000003">
    <property type="protein sequence ID" value="CAK7210934.1"/>
    <property type="molecule type" value="Genomic_DNA"/>
</dbReference>
<feature type="compositionally biased region" description="Polar residues" evidence="1">
    <location>
        <begin position="285"/>
        <end position="296"/>
    </location>
</feature>
<evidence type="ECO:0000313" key="3">
    <source>
        <dbReference type="Proteomes" id="UP001642405"/>
    </source>
</evidence>
<comment type="caution">
    <text evidence="2">The sequence shown here is derived from an EMBL/GenBank/DDBJ whole genome shotgun (WGS) entry which is preliminary data.</text>
</comment>
<gene>
    <name evidence="2" type="ORF">SCUCBS95973_000960</name>
</gene>
<sequence length="310" mass="35025">MCMYFSVVHFPGCLHVVKTTELPPEIRVVYSDCPNRADDVHRSAEHTCSNITILPDSVSEVACGPMPQITERDLGKLCPQCSDAFVFVDDDWKLLMDVLQRICAHRRAGQLQPANMGIDVPDPRFAWFLHNLVPAELEDLQSLNFQRELAFNTKRHGNVFRLHNWVSVYLYQRLLVHRFLTSNGNAGNPAGDALSQVTAEVVWQDWVKDFGINIAQSDVMMRDIDYLLELDRWLARTLPHDSVIPASPRQVPDWYTAVMSLRRMSARNSDSNSDSNSNNVGSSNYQPSGPQLSGSQIGAWLDRVEGNIQE</sequence>